<evidence type="ECO:0000256" key="2">
    <source>
        <dbReference type="ARBA" id="ARBA00023002"/>
    </source>
</evidence>
<organism evidence="4">
    <name type="scientific">Candidatus Actinomarina minuta</name>
    <dbReference type="NCBI Taxonomy" id="1389454"/>
    <lineage>
        <taxon>Bacteria</taxon>
        <taxon>Bacillati</taxon>
        <taxon>Actinomycetota</taxon>
        <taxon>Actinomycetes</taxon>
        <taxon>Candidatus Actinomarinidae</taxon>
        <taxon>Candidatus Actinomarinales</taxon>
        <taxon>Candidatus Actinomarineae</taxon>
        <taxon>Candidatus Actinomarinaceae</taxon>
        <taxon>Candidatus Actinomarina</taxon>
    </lineage>
</organism>
<proteinExistence type="inferred from homology"/>
<protein>
    <submittedName>
        <fullName evidence="4">Nitroreductase</fullName>
    </submittedName>
</protein>
<dbReference type="InterPro" id="IPR000415">
    <property type="entry name" value="Nitroreductase-like"/>
</dbReference>
<dbReference type="EMBL" id="KC811139">
    <property type="protein sequence ID" value="AGQ19656.1"/>
    <property type="molecule type" value="Genomic_DNA"/>
</dbReference>
<evidence type="ECO:0000256" key="1">
    <source>
        <dbReference type="ARBA" id="ARBA00007118"/>
    </source>
</evidence>
<dbReference type="PANTHER" id="PTHR43673:SF10">
    <property type="entry name" value="NADH DEHYDROGENASE_NAD(P)H NITROREDUCTASE XCC3605-RELATED"/>
    <property type="match status" value="1"/>
</dbReference>
<dbReference type="Pfam" id="PF00881">
    <property type="entry name" value="Nitroreductase"/>
    <property type="match status" value="1"/>
</dbReference>
<evidence type="ECO:0000313" key="4">
    <source>
        <dbReference type="EMBL" id="AGQ19656.1"/>
    </source>
</evidence>
<dbReference type="AlphaFoldDB" id="S5DL98"/>
<dbReference type="GO" id="GO:0016491">
    <property type="term" value="F:oxidoreductase activity"/>
    <property type="evidence" value="ECO:0007669"/>
    <property type="project" value="UniProtKB-KW"/>
</dbReference>
<dbReference type="CDD" id="cd02062">
    <property type="entry name" value="Nitro_FMN_reductase"/>
    <property type="match status" value="1"/>
</dbReference>
<dbReference type="SUPFAM" id="SSF55469">
    <property type="entry name" value="FMN-dependent nitroreductase-like"/>
    <property type="match status" value="1"/>
</dbReference>
<dbReference type="Gene3D" id="3.40.109.10">
    <property type="entry name" value="NADH Oxidase"/>
    <property type="match status" value="1"/>
</dbReference>
<dbReference type="PANTHER" id="PTHR43673">
    <property type="entry name" value="NAD(P)H NITROREDUCTASE YDGI-RELATED"/>
    <property type="match status" value="1"/>
</dbReference>
<reference evidence="4" key="1">
    <citation type="journal article" date="2013" name="Sci. Rep.">
        <title>Metagenomics uncovers a new group of low GC and ultra-small marine Actinobacteria.</title>
        <authorList>
            <person name="Ghai R."/>
            <person name="Mizuno C.M."/>
            <person name="Picazo A."/>
            <person name="Camacho A."/>
            <person name="Rodriguez-Valera F."/>
        </authorList>
    </citation>
    <scope>NUCLEOTIDE SEQUENCE</scope>
</reference>
<keyword evidence="2" id="KW-0560">Oxidoreductase</keyword>
<comment type="similarity">
    <text evidence="1">Belongs to the nitroreductase family.</text>
</comment>
<feature type="domain" description="Nitroreductase" evidence="3">
    <location>
        <begin position="74"/>
        <end position="176"/>
    </location>
</feature>
<name>S5DL98_9ACTN</name>
<dbReference type="InterPro" id="IPR029479">
    <property type="entry name" value="Nitroreductase"/>
</dbReference>
<sequence>MMRNENNHLKELLLNRRVVRNYLETNEEFPNLSDIPKLTIKIPTAGFSRGIEIISVENKKNIKKLAIYANEESYLKKGYGKWLSNSKAIFLILINEQAYHERYKELDKQNQTSSSNWSVPYWYVDAGAAMMNCMLLVEETGLKSGFLGSHNMEIQKIKSLLVIPEDIEILGFVTAGVEGDSANLKKDNLNKKKLLHKEKYAK</sequence>
<evidence type="ECO:0000259" key="3">
    <source>
        <dbReference type="Pfam" id="PF00881"/>
    </source>
</evidence>
<accession>S5DL98</accession>